<name>A0A067EHQ6_CITSI</name>
<dbReference type="PANTHER" id="PTHR23146:SF0">
    <property type="entry name" value="RNA POLYMERASE-ASSOCIATED PROTEIN LEO1"/>
    <property type="match status" value="1"/>
</dbReference>
<feature type="non-terminal residue" evidence="2">
    <location>
        <position position="283"/>
    </location>
</feature>
<sequence length="283" mass="32895">MGPFFWLDVVPHDRLTIYDFTHWQYMISLNRIYIAQYIKTKIPMFYFKEAFFQVKLCTMIGNYYCGKLTVCSRSPGGEEKDQTHISHSAAEIRDVFGDSDEEDVGEYAIRNDIDQDSNRSPMEEEGSYEKSIRPEDIVPDEDMHYESEEEHVEPKHKEKPVGPPLELEIPLRPPPADPTKMNMIKVSNIMGIDPKPFDPKTYVEEDTFVTDESGAKKRIRLENNIVRWRTVKNKDGMTSYESNARFVRWSDGSLQLQIGNEVLDITVQDAQHDQAHLFLRHGK</sequence>
<dbReference type="EMBL" id="KK784994">
    <property type="protein sequence ID" value="KDO54623.1"/>
    <property type="molecule type" value="Genomic_DNA"/>
</dbReference>
<protein>
    <submittedName>
        <fullName evidence="2">Uncharacterized protein</fullName>
    </submittedName>
</protein>
<dbReference type="InterPro" id="IPR007149">
    <property type="entry name" value="Leo1"/>
</dbReference>
<accession>A0A067EHQ6</accession>
<dbReference type="PANTHER" id="PTHR23146">
    <property type="entry name" value="LEO1 PROTEIN"/>
    <property type="match status" value="1"/>
</dbReference>
<gene>
    <name evidence="2" type="ORF">CISIN_1g0084472mg</name>
</gene>
<keyword evidence="3" id="KW-1185">Reference proteome</keyword>
<dbReference type="AlphaFoldDB" id="A0A067EHQ6"/>
<dbReference type="Pfam" id="PF04004">
    <property type="entry name" value="Leo1"/>
    <property type="match status" value="1"/>
</dbReference>
<evidence type="ECO:0000313" key="3">
    <source>
        <dbReference type="Proteomes" id="UP000027120"/>
    </source>
</evidence>
<dbReference type="GO" id="GO:0006368">
    <property type="term" value="P:transcription elongation by RNA polymerase II"/>
    <property type="evidence" value="ECO:0007669"/>
    <property type="project" value="InterPro"/>
</dbReference>
<proteinExistence type="predicted"/>
<evidence type="ECO:0000313" key="2">
    <source>
        <dbReference type="EMBL" id="KDO54623.1"/>
    </source>
</evidence>
<dbReference type="GO" id="GO:0016593">
    <property type="term" value="C:Cdc73/Paf1 complex"/>
    <property type="evidence" value="ECO:0007669"/>
    <property type="project" value="InterPro"/>
</dbReference>
<organism evidence="2 3">
    <name type="scientific">Citrus sinensis</name>
    <name type="common">Sweet orange</name>
    <name type="synonym">Citrus aurantium var. sinensis</name>
    <dbReference type="NCBI Taxonomy" id="2711"/>
    <lineage>
        <taxon>Eukaryota</taxon>
        <taxon>Viridiplantae</taxon>
        <taxon>Streptophyta</taxon>
        <taxon>Embryophyta</taxon>
        <taxon>Tracheophyta</taxon>
        <taxon>Spermatophyta</taxon>
        <taxon>Magnoliopsida</taxon>
        <taxon>eudicotyledons</taxon>
        <taxon>Gunneridae</taxon>
        <taxon>Pentapetalae</taxon>
        <taxon>rosids</taxon>
        <taxon>malvids</taxon>
        <taxon>Sapindales</taxon>
        <taxon>Rutaceae</taxon>
        <taxon>Aurantioideae</taxon>
        <taxon>Citrus</taxon>
    </lineage>
</organism>
<feature type="region of interest" description="Disordered" evidence="1">
    <location>
        <begin position="109"/>
        <end position="164"/>
    </location>
</feature>
<evidence type="ECO:0000256" key="1">
    <source>
        <dbReference type="SAM" id="MobiDB-lite"/>
    </source>
</evidence>
<feature type="compositionally biased region" description="Basic and acidic residues" evidence="1">
    <location>
        <begin position="127"/>
        <end position="160"/>
    </location>
</feature>
<dbReference type="Proteomes" id="UP000027120">
    <property type="component" value="Unassembled WGS sequence"/>
</dbReference>
<reference evidence="2 3" key="1">
    <citation type="submission" date="2014-04" db="EMBL/GenBank/DDBJ databases">
        <authorList>
            <consortium name="International Citrus Genome Consortium"/>
            <person name="Gmitter F."/>
            <person name="Chen C."/>
            <person name="Farmerie W."/>
            <person name="Harkins T."/>
            <person name="Desany B."/>
            <person name="Mohiuddin M."/>
            <person name="Kodira C."/>
            <person name="Borodovsky M."/>
            <person name="Lomsadze A."/>
            <person name="Burns P."/>
            <person name="Jenkins J."/>
            <person name="Prochnik S."/>
            <person name="Shu S."/>
            <person name="Chapman J."/>
            <person name="Pitluck S."/>
            <person name="Schmutz J."/>
            <person name="Rokhsar D."/>
        </authorList>
    </citation>
    <scope>NUCLEOTIDE SEQUENCE</scope>
</reference>